<dbReference type="EMBL" id="CP002839">
    <property type="protein sequence ID" value="AEH36919.1"/>
    <property type="molecule type" value="Genomic_DNA"/>
</dbReference>
<dbReference type="InterPro" id="IPR012349">
    <property type="entry name" value="Split_barrel_FMN-bd"/>
</dbReference>
<reference evidence="1 2" key="1">
    <citation type="journal article" date="2012" name="Stand. Genomic Sci.">
        <title>Complete genome sequence of Halopiger xanaduensis type strain (SH-6(T)).</title>
        <authorList>
            <person name="Anderson I."/>
            <person name="Tindall B.J."/>
            <person name="Rohde M."/>
            <person name="Lucas S."/>
            <person name="Han J."/>
            <person name="Lapidus A."/>
            <person name="Cheng J.F."/>
            <person name="Goodwin L."/>
            <person name="Pitluck S."/>
            <person name="Peters L."/>
            <person name="Pati A."/>
            <person name="Mikhailova N."/>
            <person name="Pagani I."/>
            <person name="Teshima H."/>
            <person name="Han C."/>
            <person name="Tapia R."/>
            <person name="Land M."/>
            <person name="Woyke T."/>
            <person name="Klenk H.P."/>
            <person name="Kyrpides N."/>
            <person name="Ivanova N."/>
        </authorList>
    </citation>
    <scope>NUCLEOTIDE SEQUENCE [LARGE SCALE GENOMIC DNA]</scope>
    <source>
        <strain evidence="2">DSM 18323 / JCM 14033 / SH-6</strain>
    </source>
</reference>
<protein>
    <submittedName>
        <fullName evidence="1">Pyridoxamine 5'-phosphate oxidase-related FMN-binding protein</fullName>
    </submittedName>
</protein>
<dbReference type="SUPFAM" id="SSF50475">
    <property type="entry name" value="FMN-binding split barrel"/>
    <property type="match status" value="1"/>
</dbReference>
<dbReference type="STRING" id="797210.Halxa_2294"/>
<name>F8DA03_HALXS</name>
<dbReference type="Proteomes" id="UP000006794">
    <property type="component" value="Chromosome"/>
</dbReference>
<dbReference type="Gene3D" id="2.30.110.10">
    <property type="entry name" value="Electron Transport, Fmn-binding Protein, Chain A"/>
    <property type="match status" value="1"/>
</dbReference>
<keyword evidence="2" id="KW-1185">Reference proteome</keyword>
<evidence type="ECO:0000313" key="2">
    <source>
        <dbReference type="Proteomes" id="UP000006794"/>
    </source>
</evidence>
<dbReference type="OrthoDB" id="194652at2157"/>
<evidence type="ECO:0000313" key="1">
    <source>
        <dbReference type="EMBL" id="AEH36919.1"/>
    </source>
</evidence>
<accession>F8DA03</accession>
<dbReference type="HOGENOM" id="CLU_1718154_0_0_2"/>
<dbReference type="RefSeq" id="WP_013879811.1">
    <property type="nucleotide sequence ID" value="NC_015666.1"/>
</dbReference>
<dbReference type="eggNOG" id="arCOG00516">
    <property type="taxonomic scope" value="Archaea"/>
</dbReference>
<proteinExistence type="predicted"/>
<dbReference type="GeneID" id="10797256"/>
<dbReference type="AlphaFoldDB" id="F8DA03"/>
<gene>
    <name evidence="1" type="ordered locus">Halxa_2294</name>
</gene>
<organism evidence="1 2">
    <name type="scientific">Halopiger xanaduensis (strain DSM 18323 / JCM 14033 / SH-6)</name>
    <dbReference type="NCBI Taxonomy" id="797210"/>
    <lineage>
        <taxon>Archaea</taxon>
        <taxon>Methanobacteriati</taxon>
        <taxon>Methanobacteriota</taxon>
        <taxon>Stenosarchaea group</taxon>
        <taxon>Halobacteria</taxon>
        <taxon>Halobacteriales</taxon>
        <taxon>Natrialbaceae</taxon>
        <taxon>Halopiger</taxon>
    </lineage>
</organism>
<dbReference type="KEGG" id="hxa:Halxa_2294"/>
<sequence length="154" mass="17846">MEIIENTLETDLESVLERPLFCYLAQAIDAGPRLSPLWFLWEDESLWIIARTDRSYLERADRRPETAVAIVDFDRRTGRVEHIGMRGTSSVEPYDPDRAQRLLTKYLGDERSEWPDGFVDLSPDDYRLIRFVPKTVVARDQSYPAPSAVRENGQ</sequence>